<dbReference type="Gene3D" id="1.20.1290.10">
    <property type="entry name" value="AhpD-like"/>
    <property type="match status" value="1"/>
</dbReference>
<evidence type="ECO:0000313" key="3">
    <source>
        <dbReference type="Proteomes" id="UP000064967"/>
    </source>
</evidence>
<accession>A0A0K1QC31</accession>
<gene>
    <name evidence="2" type="ORF">AKJ09_09658</name>
</gene>
<dbReference type="GO" id="GO:0051920">
    <property type="term" value="F:peroxiredoxin activity"/>
    <property type="evidence" value="ECO:0007669"/>
    <property type="project" value="InterPro"/>
</dbReference>
<dbReference type="SUPFAM" id="SSF69118">
    <property type="entry name" value="AhpD-like"/>
    <property type="match status" value="1"/>
</dbReference>
<evidence type="ECO:0000313" key="2">
    <source>
        <dbReference type="EMBL" id="AKV02995.1"/>
    </source>
</evidence>
<dbReference type="PANTHER" id="PTHR34846">
    <property type="entry name" value="4-CARBOXYMUCONOLACTONE DECARBOXYLASE FAMILY PROTEIN (AFU_ORTHOLOGUE AFUA_6G11590)"/>
    <property type="match status" value="1"/>
</dbReference>
<dbReference type="EMBL" id="CP012333">
    <property type="protein sequence ID" value="AKV02995.1"/>
    <property type="molecule type" value="Genomic_DNA"/>
</dbReference>
<dbReference type="PANTHER" id="PTHR34846:SF10">
    <property type="entry name" value="CYTOPLASMIC PROTEIN"/>
    <property type="match status" value="1"/>
</dbReference>
<dbReference type="Pfam" id="PF02627">
    <property type="entry name" value="CMD"/>
    <property type="match status" value="1"/>
</dbReference>
<reference evidence="2 3" key="1">
    <citation type="submission" date="2015-08" db="EMBL/GenBank/DDBJ databases">
        <authorList>
            <person name="Babu N.S."/>
            <person name="Beckwith C.J."/>
            <person name="Beseler K.G."/>
            <person name="Brison A."/>
            <person name="Carone J.V."/>
            <person name="Caskin T.P."/>
            <person name="Diamond M."/>
            <person name="Durham M.E."/>
            <person name="Foxe J.M."/>
            <person name="Go M."/>
            <person name="Henderson B.A."/>
            <person name="Jones I.B."/>
            <person name="McGettigan J.A."/>
            <person name="Micheletti S.J."/>
            <person name="Nasrallah M.E."/>
            <person name="Ortiz D."/>
            <person name="Piller C.R."/>
            <person name="Privatt S.R."/>
            <person name="Schneider S.L."/>
            <person name="Sharp S."/>
            <person name="Smith T.C."/>
            <person name="Stanton J.D."/>
            <person name="Ullery H.E."/>
            <person name="Wilson R.J."/>
            <person name="Serrano M.G."/>
            <person name="Buck G."/>
            <person name="Lee V."/>
            <person name="Wang Y."/>
            <person name="Carvalho R."/>
            <person name="Voegtly L."/>
            <person name="Shi R."/>
            <person name="Duckworth R."/>
            <person name="Johnson A."/>
            <person name="Loviza R."/>
            <person name="Walstead R."/>
            <person name="Shah Z."/>
            <person name="Kiflezghi M."/>
            <person name="Wade K."/>
            <person name="Ball S.L."/>
            <person name="Bradley K.W."/>
            <person name="Asai D.J."/>
            <person name="Bowman C.A."/>
            <person name="Russell D.A."/>
            <person name="Pope W.H."/>
            <person name="Jacobs-Sera D."/>
            <person name="Hendrix R.W."/>
            <person name="Hatfull G.F."/>
        </authorList>
    </citation>
    <scope>NUCLEOTIDE SEQUENCE [LARGE SCALE GENOMIC DNA]</scope>
    <source>
        <strain evidence="2 3">DSM 27648</strain>
    </source>
</reference>
<dbReference type="InterPro" id="IPR029032">
    <property type="entry name" value="AhpD-like"/>
</dbReference>
<dbReference type="PATRIC" id="fig|1391654.3.peg.9781"/>
<protein>
    <submittedName>
        <fullName evidence="2">4-carboxymuconolactone decarboxylase domain/alkylhydroperoxidase AhpD family core domain protein</fullName>
    </submittedName>
</protein>
<feature type="domain" description="Carboxymuconolactone decarboxylase-like" evidence="1">
    <location>
        <begin position="22"/>
        <end position="104"/>
    </location>
</feature>
<sequence length="163" mass="18883">MFYLFWTRRYVMARIDYAKVAPEALKALVQLEGHVRKSGLDRKLKDLVYLRVSQINGCAYCIDMHSKDLRAHGETDERMHLLPVFREVSAMFSERERAALAWAESVTLLTEGHVPDEVFEEARQHFEERELVELTMAVATINAWNRIGVSFRPEAGIYQPVAR</sequence>
<organism evidence="2 3">
    <name type="scientific">Labilithrix luteola</name>
    <dbReference type="NCBI Taxonomy" id="1391654"/>
    <lineage>
        <taxon>Bacteria</taxon>
        <taxon>Pseudomonadati</taxon>
        <taxon>Myxococcota</taxon>
        <taxon>Polyangia</taxon>
        <taxon>Polyangiales</taxon>
        <taxon>Labilitrichaceae</taxon>
        <taxon>Labilithrix</taxon>
    </lineage>
</organism>
<dbReference type="Proteomes" id="UP000064967">
    <property type="component" value="Chromosome"/>
</dbReference>
<dbReference type="InterPro" id="IPR004675">
    <property type="entry name" value="AhpD_core"/>
</dbReference>
<proteinExistence type="predicted"/>
<dbReference type="STRING" id="1391654.AKJ09_09658"/>
<dbReference type="AlphaFoldDB" id="A0A0K1QC31"/>
<keyword evidence="2" id="KW-0560">Oxidoreductase</keyword>
<keyword evidence="3" id="KW-1185">Reference proteome</keyword>
<dbReference type="InterPro" id="IPR003779">
    <property type="entry name" value="CMD-like"/>
</dbReference>
<dbReference type="NCBIfam" id="TIGR00778">
    <property type="entry name" value="ahpD_dom"/>
    <property type="match status" value="1"/>
</dbReference>
<dbReference type="KEGG" id="llu:AKJ09_09658"/>
<evidence type="ECO:0000259" key="1">
    <source>
        <dbReference type="Pfam" id="PF02627"/>
    </source>
</evidence>
<name>A0A0K1QC31_9BACT</name>
<keyword evidence="2" id="KW-0575">Peroxidase</keyword>